<reference evidence="12 13" key="1">
    <citation type="journal article" date="2008" name="Proc. Natl. Acad. Sci. U.S.A.">
        <title>The genome of Cyanothece 51142, a unicellular diazotrophic cyanobacterium important in the marine nitrogen cycle.</title>
        <authorList>
            <person name="Welsh E.A."/>
            <person name="Liberton M."/>
            <person name="Stoeckel J."/>
            <person name="Loh T."/>
            <person name="Elvitigala T."/>
            <person name="Wang C."/>
            <person name="Wollam A."/>
            <person name="Fulton R.S."/>
            <person name="Clifton S.W."/>
            <person name="Jacobs J.M."/>
            <person name="Aurora R."/>
            <person name="Ghosh B.K."/>
            <person name="Sherman L.A."/>
            <person name="Smith R.D."/>
            <person name="Wilson R.K."/>
            <person name="Pakrasi H.B."/>
        </authorList>
    </citation>
    <scope>NUCLEOTIDE SEQUENCE [LARGE SCALE GENOMIC DNA]</scope>
    <source>
        <strain evidence="13">ATCC 51142 / BH68</strain>
    </source>
</reference>
<evidence type="ECO:0000256" key="7">
    <source>
        <dbReference type="ARBA" id="ARBA00047899"/>
    </source>
</evidence>
<gene>
    <name evidence="12" type="ordered locus">cce_4060</name>
</gene>
<dbReference type="InterPro" id="IPR008271">
    <property type="entry name" value="Ser/Thr_kinase_AS"/>
</dbReference>
<evidence type="ECO:0000256" key="10">
    <source>
        <dbReference type="SAM" id="Coils"/>
    </source>
</evidence>
<dbReference type="AlphaFoldDB" id="B1WQV6"/>
<dbReference type="eggNOG" id="COG0515">
    <property type="taxonomic scope" value="Bacteria"/>
</dbReference>
<keyword evidence="4 9" id="KW-0547">Nucleotide-binding</keyword>
<accession>B1WQV6</accession>
<dbReference type="Proteomes" id="UP000001203">
    <property type="component" value="Chromosome circular"/>
</dbReference>
<dbReference type="PROSITE" id="PS00107">
    <property type="entry name" value="PROTEIN_KINASE_ATP"/>
    <property type="match status" value="1"/>
</dbReference>
<keyword evidence="5 12" id="KW-0418">Kinase</keyword>
<dbReference type="Gene3D" id="1.10.510.10">
    <property type="entry name" value="Transferase(Phosphotransferase) domain 1"/>
    <property type="match status" value="1"/>
</dbReference>
<dbReference type="InterPro" id="IPR011009">
    <property type="entry name" value="Kinase-like_dom_sf"/>
</dbReference>
<keyword evidence="10" id="KW-0175">Coiled coil</keyword>
<feature type="binding site" evidence="9">
    <location>
        <position position="71"/>
    </location>
    <ligand>
        <name>ATP</name>
        <dbReference type="ChEBI" id="CHEBI:30616"/>
    </ligand>
</feature>
<keyword evidence="13" id="KW-1185">Reference proteome</keyword>
<evidence type="ECO:0000256" key="4">
    <source>
        <dbReference type="ARBA" id="ARBA00022741"/>
    </source>
</evidence>
<evidence type="ECO:0000259" key="11">
    <source>
        <dbReference type="PROSITE" id="PS50011"/>
    </source>
</evidence>
<proteinExistence type="predicted"/>
<evidence type="ECO:0000313" key="13">
    <source>
        <dbReference type="Proteomes" id="UP000001203"/>
    </source>
</evidence>
<evidence type="ECO:0000256" key="1">
    <source>
        <dbReference type="ARBA" id="ARBA00012513"/>
    </source>
</evidence>
<dbReference type="GO" id="GO:0004674">
    <property type="term" value="F:protein serine/threonine kinase activity"/>
    <property type="evidence" value="ECO:0007669"/>
    <property type="project" value="UniProtKB-KW"/>
</dbReference>
<evidence type="ECO:0000256" key="8">
    <source>
        <dbReference type="ARBA" id="ARBA00048679"/>
    </source>
</evidence>
<feature type="domain" description="Protein kinase" evidence="11">
    <location>
        <begin position="40"/>
        <end position="303"/>
    </location>
</feature>
<dbReference type="STRING" id="43989.cce_4060"/>
<protein>
    <recommendedName>
        <fullName evidence="1">non-specific serine/threonine protein kinase</fullName>
        <ecNumber evidence="1">2.7.11.1</ecNumber>
    </recommendedName>
</protein>
<evidence type="ECO:0000256" key="9">
    <source>
        <dbReference type="PROSITE-ProRule" id="PRU10141"/>
    </source>
</evidence>
<comment type="catalytic activity">
    <reaction evidence="7">
        <text>L-threonyl-[protein] + ATP = O-phospho-L-threonyl-[protein] + ADP + H(+)</text>
        <dbReference type="Rhea" id="RHEA:46608"/>
        <dbReference type="Rhea" id="RHEA-COMP:11060"/>
        <dbReference type="Rhea" id="RHEA-COMP:11605"/>
        <dbReference type="ChEBI" id="CHEBI:15378"/>
        <dbReference type="ChEBI" id="CHEBI:30013"/>
        <dbReference type="ChEBI" id="CHEBI:30616"/>
        <dbReference type="ChEBI" id="CHEBI:61977"/>
        <dbReference type="ChEBI" id="CHEBI:456216"/>
        <dbReference type="EC" id="2.7.11.1"/>
    </reaction>
</comment>
<evidence type="ECO:0000256" key="2">
    <source>
        <dbReference type="ARBA" id="ARBA00022527"/>
    </source>
</evidence>
<dbReference type="PANTHER" id="PTHR24363:SF0">
    <property type="entry name" value="SERINE_THREONINE KINASE LIKE DOMAIN CONTAINING 1"/>
    <property type="match status" value="1"/>
</dbReference>
<dbReference type="HOGENOM" id="CLU_396766_0_0_3"/>
<dbReference type="SUPFAM" id="SSF56112">
    <property type="entry name" value="Protein kinase-like (PK-like)"/>
    <property type="match status" value="1"/>
</dbReference>
<dbReference type="EMBL" id="CP000806">
    <property type="protein sequence ID" value="ACB53408.1"/>
    <property type="molecule type" value="Genomic_DNA"/>
</dbReference>
<keyword evidence="3" id="KW-0808">Transferase</keyword>
<dbReference type="CDD" id="cd14014">
    <property type="entry name" value="STKc_PknB_like"/>
    <property type="match status" value="1"/>
</dbReference>
<keyword evidence="2 12" id="KW-0723">Serine/threonine-protein kinase</keyword>
<dbReference type="InterPro" id="IPR017441">
    <property type="entry name" value="Protein_kinase_ATP_BS"/>
</dbReference>
<comment type="catalytic activity">
    <reaction evidence="8">
        <text>L-seryl-[protein] + ATP = O-phospho-L-seryl-[protein] + ADP + H(+)</text>
        <dbReference type="Rhea" id="RHEA:17989"/>
        <dbReference type="Rhea" id="RHEA-COMP:9863"/>
        <dbReference type="Rhea" id="RHEA-COMP:11604"/>
        <dbReference type="ChEBI" id="CHEBI:15378"/>
        <dbReference type="ChEBI" id="CHEBI:29999"/>
        <dbReference type="ChEBI" id="CHEBI:30616"/>
        <dbReference type="ChEBI" id="CHEBI:83421"/>
        <dbReference type="ChEBI" id="CHEBI:456216"/>
        <dbReference type="EC" id="2.7.11.1"/>
    </reaction>
</comment>
<dbReference type="PROSITE" id="PS00108">
    <property type="entry name" value="PROTEIN_KINASE_ST"/>
    <property type="match status" value="1"/>
</dbReference>
<evidence type="ECO:0000256" key="3">
    <source>
        <dbReference type="ARBA" id="ARBA00022679"/>
    </source>
</evidence>
<dbReference type="SMART" id="SM00220">
    <property type="entry name" value="S_TKc"/>
    <property type="match status" value="1"/>
</dbReference>
<evidence type="ECO:0000256" key="6">
    <source>
        <dbReference type="ARBA" id="ARBA00022840"/>
    </source>
</evidence>
<dbReference type="InterPro" id="IPR000719">
    <property type="entry name" value="Prot_kinase_dom"/>
</dbReference>
<feature type="coiled-coil region" evidence="10">
    <location>
        <begin position="311"/>
        <end position="342"/>
    </location>
</feature>
<keyword evidence="6 9" id="KW-0067">ATP-binding</keyword>
<dbReference type="PANTHER" id="PTHR24363">
    <property type="entry name" value="SERINE/THREONINE PROTEIN KINASE"/>
    <property type="match status" value="1"/>
</dbReference>
<evidence type="ECO:0000313" key="12">
    <source>
        <dbReference type="EMBL" id="ACB53408.1"/>
    </source>
</evidence>
<dbReference type="KEGG" id="cyt:cce_4060"/>
<dbReference type="EC" id="2.7.11.1" evidence="1"/>
<dbReference type="Pfam" id="PF00069">
    <property type="entry name" value="Pkinase"/>
    <property type="match status" value="1"/>
</dbReference>
<evidence type="ECO:0000256" key="5">
    <source>
        <dbReference type="ARBA" id="ARBA00022777"/>
    </source>
</evidence>
<organism evidence="12 13">
    <name type="scientific">Crocosphaera subtropica (strain ATCC 51142 / BH68)</name>
    <name type="common">Cyanothece sp. (strain ATCC 51142)</name>
    <dbReference type="NCBI Taxonomy" id="43989"/>
    <lineage>
        <taxon>Bacteria</taxon>
        <taxon>Bacillati</taxon>
        <taxon>Cyanobacteriota</taxon>
        <taxon>Cyanophyceae</taxon>
        <taxon>Oscillatoriophycideae</taxon>
        <taxon>Chroococcales</taxon>
        <taxon>Aphanothecaceae</taxon>
        <taxon>Crocosphaera</taxon>
        <taxon>Crocosphaera subtropica</taxon>
    </lineage>
</organism>
<dbReference type="GO" id="GO:0005524">
    <property type="term" value="F:ATP binding"/>
    <property type="evidence" value="ECO:0007669"/>
    <property type="project" value="UniProtKB-UniRule"/>
</dbReference>
<dbReference type="PROSITE" id="PS50011">
    <property type="entry name" value="PROTEIN_KINASE_DOM"/>
    <property type="match status" value="1"/>
</dbReference>
<name>B1WQV6_CROS5</name>
<sequence>MRNPTMLNKIFDLFSEDNQNNHGRKKVKDIQPGYCLANKYEVTKVLGEGGFGATFLVKSLMTAVPVIYVAKLQKLGDDHDHNLDLLERFKKEAQVLQKLGVSHGQIPSLIDFFDFEGNFYLIQEFIQGNSLKDQLLALLKEGYVMADKKAIELMLSLLEVLETVHQQNIIHRDIKPDNIILRQGDGKPVLIDFGIIKDVEVSGLGKTGTVIGTPGYCPIEQQMGKTFFQSDLYAVGMTLLVLITGVPPHQFDITENYELDLTEVEEIIAPPLFKWLKKAVAVLPQNRFESAEEMRETLLHIYSLDYVAHGIALAEEENQEKLKALQNEIESLKQELSQSKNSNTNSKKPTNIQIEEFEQAPSEMQSVPSHFEEIITTQMEINGFNALKRLFKRNDLDSNRLQMKDTVEYCGINIDGDENKTLIKLYFNDEENLRFSLILDNGEETVFPINTIKGISSKKKEIIPRAKELMNQSGNTTNQTAQTVSFADYDYSINHPFPSDKTIEELVEKGYIGVDYELVTDNAFAVAANHKFKEQIKWVRTQPDQDGDVALMTNDIEAFDQLLDFMLDKFGWCPPVYSDQTTPQTYIFIPKNELEEQAIQLATMGERGWQGSLYKLSYYEAYNQELCFIFAIEPRESPEQKWLLVQVNTKKQTRSWSVHEEALEKVYYLWAENINIPKPNFNPTADELIDAIRS</sequence>